<proteinExistence type="predicted"/>
<dbReference type="RefSeq" id="WP_206963246.1">
    <property type="nucleotide sequence ID" value="NZ_BAAAJJ010000010.1"/>
</dbReference>
<keyword evidence="3" id="KW-1185">Reference proteome</keyword>
<accession>A0A939F872</accession>
<dbReference type="EMBL" id="JAFLRJ010000167">
    <property type="protein sequence ID" value="MBO0513832.1"/>
    <property type="molecule type" value="Genomic_DNA"/>
</dbReference>
<feature type="domain" description="Integrase catalytic" evidence="1">
    <location>
        <begin position="13"/>
        <end position="41"/>
    </location>
</feature>
<name>A0A939F872_9ACTN</name>
<dbReference type="SUPFAM" id="SSF53098">
    <property type="entry name" value="Ribonuclease H-like"/>
    <property type="match status" value="1"/>
</dbReference>
<gene>
    <name evidence="2" type="ORF">J0695_18805</name>
</gene>
<dbReference type="AlphaFoldDB" id="A0A939F872"/>
<evidence type="ECO:0000313" key="3">
    <source>
        <dbReference type="Proteomes" id="UP000664167"/>
    </source>
</evidence>
<sequence length="58" mass="6735">MGNRGGSERWLENSEARMAMFSWLAWYNNRRRHSALGHISPVEFERRSINSGSLNLVV</sequence>
<dbReference type="GO" id="GO:0015074">
    <property type="term" value="P:DNA integration"/>
    <property type="evidence" value="ECO:0007669"/>
    <property type="project" value="InterPro"/>
</dbReference>
<dbReference type="InterPro" id="IPR001584">
    <property type="entry name" value="Integrase_cat-core"/>
</dbReference>
<comment type="caution">
    <text evidence="2">The sequence shown here is derived from an EMBL/GenBank/DDBJ whole genome shotgun (WGS) entry which is preliminary data.</text>
</comment>
<reference evidence="2" key="1">
    <citation type="submission" date="2021-03" db="EMBL/GenBank/DDBJ databases">
        <title>Streptomyces poriferae sp. nov., a novel marine sponge-derived Actinobacteria species with anti-MRSA activity.</title>
        <authorList>
            <person name="Sandoval-Powers M."/>
            <person name="Kralova S."/>
            <person name="Nguyen G.-S."/>
            <person name="Fawwal D."/>
            <person name="Degnes K."/>
            <person name="Klinkenberg G."/>
            <person name="Sletta H."/>
            <person name="Wentzel A."/>
            <person name="Liles M.R."/>
        </authorList>
    </citation>
    <scope>NUCLEOTIDE SEQUENCE</scope>
    <source>
        <strain evidence="2">DSM 41794</strain>
    </source>
</reference>
<dbReference type="Pfam" id="PF13683">
    <property type="entry name" value="rve_3"/>
    <property type="match status" value="1"/>
</dbReference>
<organism evidence="2 3">
    <name type="scientific">Streptomyces beijiangensis</name>
    <dbReference type="NCBI Taxonomy" id="163361"/>
    <lineage>
        <taxon>Bacteria</taxon>
        <taxon>Bacillati</taxon>
        <taxon>Actinomycetota</taxon>
        <taxon>Actinomycetes</taxon>
        <taxon>Kitasatosporales</taxon>
        <taxon>Streptomycetaceae</taxon>
        <taxon>Streptomyces</taxon>
    </lineage>
</organism>
<dbReference type="Proteomes" id="UP000664167">
    <property type="component" value="Unassembled WGS sequence"/>
</dbReference>
<dbReference type="InterPro" id="IPR012337">
    <property type="entry name" value="RNaseH-like_sf"/>
</dbReference>
<evidence type="ECO:0000259" key="1">
    <source>
        <dbReference type="Pfam" id="PF13683"/>
    </source>
</evidence>
<evidence type="ECO:0000313" key="2">
    <source>
        <dbReference type="EMBL" id="MBO0513832.1"/>
    </source>
</evidence>
<protein>
    <submittedName>
        <fullName evidence="2">Transposase</fullName>
    </submittedName>
</protein>